<gene>
    <name evidence="3" type="ORF">G5C33_03425</name>
</gene>
<feature type="region of interest" description="Disordered" evidence="1">
    <location>
        <begin position="69"/>
        <end position="143"/>
    </location>
</feature>
<protein>
    <submittedName>
        <fullName evidence="3">Uncharacterized protein</fullName>
    </submittedName>
</protein>
<organism evidence="3 4">
    <name type="scientific">Stakelama tenebrarum</name>
    <dbReference type="NCBI Taxonomy" id="2711215"/>
    <lineage>
        <taxon>Bacteria</taxon>
        <taxon>Pseudomonadati</taxon>
        <taxon>Pseudomonadota</taxon>
        <taxon>Alphaproteobacteria</taxon>
        <taxon>Sphingomonadales</taxon>
        <taxon>Sphingomonadaceae</taxon>
        <taxon>Stakelama</taxon>
    </lineage>
</organism>
<dbReference type="RefSeq" id="WP_165325928.1">
    <property type="nucleotide sequence ID" value="NZ_CP049109.1"/>
</dbReference>
<evidence type="ECO:0000313" key="3">
    <source>
        <dbReference type="EMBL" id="QIG78928.1"/>
    </source>
</evidence>
<dbReference type="EMBL" id="CP049109">
    <property type="protein sequence ID" value="QIG78928.1"/>
    <property type="molecule type" value="Genomic_DNA"/>
</dbReference>
<dbReference type="KEGG" id="spzr:G5C33_03425"/>
<accession>A0A6G6Y2I3</accession>
<proteinExistence type="predicted"/>
<evidence type="ECO:0000256" key="2">
    <source>
        <dbReference type="SAM" id="Phobius"/>
    </source>
</evidence>
<reference evidence="3 4" key="1">
    <citation type="submission" date="2020-02" db="EMBL/GenBank/DDBJ databases">
        <authorList>
            <person name="Zheng R.K."/>
            <person name="Sun C.M."/>
        </authorList>
    </citation>
    <scope>NUCLEOTIDE SEQUENCE [LARGE SCALE GENOMIC DNA]</scope>
    <source>
        <strain evidence="4">zrk23</strain>
    </source>
</reference>
<name>A0A6G6Y2I3_9SPHN</name>
<feature type="compositionally biased region" description="Low complexity" evidence="1">
    <location>
        <begin position="95"/>
        <end position="104"/>
    </location>
</feature>
<dbReference type="Proteomes" id="UP000501568">
    <property type="component" value="Chromosome"/>
</dbReference>
<dbReference type="Gene3D" id="1.10.150.20">
    <property type="entry name" value="5' to 3' exonuclease, C-terminal subdomain"/>
    <property type="match status" value="1"/>
</dbReference>
<keyword evidence="2" id="KW-0812">Transmembrane</keyword>
<dbReference type="AlphaFoldDB" id="A0A6G6Y2I3"/>
<keyword evidence="4" id="KW-1185">Reference proteome</keyword>
<feature type="transmembrane region" description="Helical" evidence="2">
    <location>
        <begin position="20"/>
        <end position="42"/>
    </location>
</feature>
<evidence type="ECO:0000256" key="1">
    <source>
        <dbReference type="SAM" id="MobiDB-lite"/>
    </source>
</evidence>
<sequence length="230" mass="24151">MTLLGPKGQELLYEGAPPFLTVNFAIIAGAVLIGIVILLLIARAIGVAARRRREEQEALDAYYAAQETLEAPPEPEPTPAPEPAPEPEPAPAPEAAPSAPADSAPETEEVPVPAEPAPEPVAEAPVEPAPEPEPEAPAAHEAPAVPAAAELPADDLTRMKGVGPRLEEKLKSLGIKRFGQIANLSPEDAAALDAQLGDFQGRMARDRWIDQARLLANGDIAAYEAQFGKL</sequence>
<keyword evidence="2" id="KW-1133">Transmembrane helix</keyword>
<feature type="compositionally biased region" description="Pro residues" evidence="1">
    <location>
        <begin position="72"/>
        <end position="94"/>
    </location>
</feature>
<keyword evidence="2" id="KW-0472">Membrane</keyword>
<evidence type="ECO:0000313" key="4">
    <source>
        <dbReference type="Proteomes" id="UP000501568"/>
    </source>
</evidence>